<sequence length="708" mass="79695">MTDDCDMVGDSPSKGGYDIPMDVCGLCDLEDTLANLCCEKKGMKLHQRCFNAIRAHDAFVEKGAPEQVKEKMENEFHNDRKGWKTRVLPWVEPEKRDAARTDTKAKFMSIQDTISKETKKDLNDDLTLNLVQFQAFHGFWNRMSDPDSLKLFWKTHKEQKGIADIMENGQRIAQVKQTDIARTRHSKGVSTVDSMAKMTPVDENTFESKRRRLTGKTKFAGAQHETSSSSDDDKKSNKSSGRRSIVDINIDDQTRERKLPTQSEINDCDPVRFMMMKTMWRKMSDHVSKGFQDPSTGYIKQLRQASEGVSQTQERDLPLPTATLITNLTTMYQDLDQETDKVKPANKATFLKVVTDIDEKMKKLENEKGSVRDQLSGLKFINDESKDKNRKEYMNHYNKSVNIQKRLIKGQFAKEVANIWSRSLYAGVGEEQKAAMLGGVADASQKDKAKGGRKVKPLMLQCQPTLNSDPIDFEKVGTWTDGALFGAVKKYMATIKEVIDSKIEGVVQAFDQRGSNWMGCLGRLNVSPPEEHALDVLGDGYFELGAKEWVPWLCTVRADAFRCGPSAFPLNGYSSLVISLTDNMYFVLLPAASIINQGIILADAPKFLASDGATSTLERGYLVKAKIHEILYVPYGVIVLPLFYPQSRDSNQKNELGHCMVLPLLHQQRMKAAPTSLTTAISSTNLSFLASQPQQMYKDRANGLRKFH</sequence>
<comment type="caution">
    <text evidence="2">The sequence shown here is derived from an EMBL/GenBank/DDBJ whole genome shotgun (WGS) entry which is preliminary data.</text>
</comment>
<gene>
    <name evidence="2" type="ORF">PCOR1329_LOCUS25847</name>
</gene>
<name>A0ABN9S3U6_9DINO</name>
<reference evidence="2" key="1">
    <citation type="submission" date="2023-10" db="EMBL/GenBank/DDBJ databases">
        <authorList>
            <person name="Chen Y."/>
            <person name="Shah S."/>
            <person name="Dougan E. K."/>
            <person name="Thang M."/>
            <person name="Chan C."/>
        </authorList>
    </citation>
    <scope>NUCLEOTIDE SEQUENCE [LARGE SCALE GENOMIC DNA]</scope>
</reference>
<keyword evidence="3" id="KW-1185">Reference proteome</keyword>
<organism evidence="2 3">
    <name type="scientific">Prorocentrum cordatum</name>
    <dbReference type="NCBI Taxonomy" id="2364126"/>
    <lineage>
        <taxon>Eukaryota</taxon>
        <taxon>Sar</taxon>
        <taxon>Alveolata</taxon>
        <taxon>Dinophyceae</taxon>
        <taxon>Prorocentrales</taxon>
        <taxon>Prorocentraceae</taxon>
        <taxon>Prorocentrum</taxon>
    </lineage>
</organism>
<evidence type="ECO:0000313" key="3">
    <source>
        <dbReference type="Proteomes" id="UP001189429"/>
    </source>
</evidence>
<feature type="region of interest" description="Disordered" evidence="1">
    <location>
        <begin position="201"/>
        <end position="260"/>
    </location>
</feature>
<accession>A0ABN9S3U6</accession>
<proteinExistence type="predicted"/>
<evidence type="ECO:0000256" key="1">
    <source>
        <dbReference type="SAM" id="MobiDB-lite"/>
    </source>
</evidence>
<feature type="non-terminal residue" evidence="2">
    <location>
        <position position="708"/>
    </location>
</feature>
<evidence type="ECO:0000313" key="2">
    <source>
        <dbReference type="EMBL" id="CAK0825818.1"/>
    </source>
</evidence>
<dbReference type="Proteomes" id="UP001189429">
    <property type="component" value="Unassembled WGS sequence"/>
</dbReference>
<protein>
    <submittedName>
        <fullName evidence="2">Uncharacterized protein</fullName>
    </submittedName>
</protein>
<dbReference type="EMBL" id="CAUYUJ010009091">
    <property type="protein sequence ID" value="CAK0825818.1"/>
    <property type="molecule type" value="Genomic_DNA"/>
</dbReference>